<keyword evidence="1" id="KW-1133">Transmembrane helix</keyword>
<dbReference type="RefSeq" id="WP_212815764.1">
    <property type="nucleotide sequence ID" value="NZ_AP024329.1"/>
</dbReference>
<name>A0ABM7MUH1_ERWRD</name>
<keyword evidence="1" id="KW-0472">Membrane</keyword>
<feature type="domain" description="FecR protein" evidence="2">
    <location>
        <begin position="115"/>
        <end position="211"/>
    </location>
</feature>
<dbReference type="PANTHER" id="PTHR30273:SF2">
    <property type="entry name" value="PROTEIN FECR"/>
    <property type="match status" value="1"/>
</dbReference>
<keyword evidence="4" id="KW-1185">Reference proteome</keyword>
<evidence type="ECO:0000313" key="3">
    <source>
        <dbReference type="EMBL" id="BCQ32808.1"/>
    </source>
</evidence>
<dbReference type="InterPro" id="IPR006860">
    <property type="entry name" value="FecR"/>
</dbReference>
<organism evidence="3 4">
    <name type="scientific">Erwinia rhapontici</name>
    <name type="common">Pectobacterium rhapontici</name>
    <dbReference type="NCBI Taxonomy" id="55212"/>
    <lineage>
        <taxon>Bacteria</taxon>
        <taxon>Pseudomonadati</taxon>
        <taxon>Pseudomonadota</taxon>
        <taxon>Gammaproteobacteria</taxon>
        <taxon>Enterobacterales</taxon>
        <taxon>Erwiniaceae</taxon>
        <taxon>Erwinia</taxon>
    </lineage>
</organism>
<dbReference type="PANTHER" id="PTHR30273">
    <property type="entry name" value="PERIPLASMIC SIGNAL SENSOR AND SIGMA FACTOR ACTIVATOR FECR-RELATED"/>
    <property type="match status" value="1"/>
</dbReference>
<dbReference type="Gene3D" id="3.55.50.30">
    <property type="match status" value="1"/>
</dbReference>
<proteinExistence type="predicted"/>
<dbReference type="Pfam" id="PF04773">
    <property type="entry name" value="FecR"/>
    <property type="match status" value="1"/>
</dbReference>
<dbReference type="InterPro" id="IPR012373">
    <property type="entry name" value="Ferrdict_sens_TM"/>
</dbReference>
<dbReference type="EMBL" id="AP024329">
    <property type="protein sequence ID" value="BCQ32808.1"/>
    <property type="molecule type" value="Genomic_DNA"/>
</dbReference>
<dbReference type="Gene3D" id="2.60.120.1440">
    <property type="match status" value="1"/>
</dbReference>
<dbReference type="Proteomes" id="UP000677515">
    <property type="component" value="Chromosome"/>
</dbReference>
<protein>
    <submittedName>
        <fullName evidence="3">Sensor</fullName>
    </submittedName>
</protein>
<evidence type="ECO:0000313" key="4">
    <source>
        <dbReference type="Proteomes" id="UP000677515"/>
    </source>
</evidence>
<evidence type="ECO:0000259" key="2">
    <source>
        <dbReference type="Pfam" id="PF04773"/>
    </source>
</evidence>
<feature type="transmembrane region" description="Helical" evidence="1">
    <location>
        <begin position="85"/>
        <end position="103"/>
    </location>
</feature>
<gene>
    <name evidence="3" type="ORF">ERHA53_01510</name>
</gene>
<evidence type="ECO:0000256" key="1">
    <source>
        <dbReference type="SAM" id="Phobius"/>
    </source>
</evidence>
<accession>A0ABM7MUH1</accession>
<reference evidence="3 4" key="1">
    <citation type="submission" date="2021-01" db="EMBL/GenBank/DDBJ databases">
        <title>Complete genome sequence of Erwinia rhapontici MAFF 311153.</title>
        <authorList>
            <person name="Morohoshi T."/>
            <person name="Someya N."/>
        </authorList>
    </citation>
    <scope>NUCLEOTIDE SEQUENCE [LARGE SCALE GENOMIC DNA]</scope>
    <source>
        <strain evidence="3 4">MAFF 311153</strain>
    </source>
</reference>
<sequence>MNTSDSSRTERAEKAQHWLLQQQAGLTPRQQREFARWQADDDNAAEFARAQRLWQQLGALPAADIARLRQQTRRELFAPTRRTRLLWPALAMLLLAVLVWPAWQSLAPAQFEQSYATARGEQRLITLPDGSELNLDAGTRLRVAFYPQRREVWLEQGQAFFQVAHQAERPLTVRSGPSRVTVLGTAFSVRYIPHSMSGAGVDVAVRSGAVRVGPLSGWEYSWWRLVKTVGLSQADAHLQVLRAGQQGRSDARGLLVAENAIAPQAVAPWQQARVNFDNTPLPLALAEFARYGAVNYQADPQLADLRITGSFELQRLDSFARALPAVLPVVLKKQGDSTLIVPRNSKAKKS</sequence>
<dbReference type="PIRSF" id="PIRSF018266">
    <property type="entry name" value="FecR"/>
    <property type="match status" value="1"/>
</dbReference>
<keyword evidence="1" id="KW-0812">Transmembrane</keyword>